<protein>
    <recommendedName>
        <fullName evidence="6">S-adenosyl-L-methionine-dependent methyltransferase</fullName>
        <ecNumber evidence="6">2.1.1.-</ecNumber>
    </recommendedName>
</protein>
<dbReference type="Proteomes" id="UP001499979">
    <property type="component" value="Unassembled WGS sequence"/>
</dbReference>
<evidence type="ECO:0000256" key="5">
    <source>
        <dbReference type="ARBA" id="ARBA00022691"/>
    </source>
</evidence>
<dbReference type="SUPFAM" id="SSF53335">
    <property type="entry name" value="S-adenosyl-L-methionine-dependent methyltransferases"/>
    <property type="match status" value="1"/>
</dbReference>
<dbReference type="Gene3D" id="3.40.50.150">
    <property type="entry name" value="Vaccinia Virus protein VP39"/>
    <property type="match status" value="1"/>
</dbReference>
<keyword evidence="3 6" id="KW-0489">Methyltransferase</keyword>
<evidence type="ECO:0000256" key="3">
    <source>
        <dbReference type="ARBA" id="ARBA00022603"/>
    </source>
</evidence>
<dbReference type="NCBIfam" id="TIGR00027">
    <property type="entry name" value="mthyl_TIGR00027"/>
    <property type="match status" value="1"/>
</dbReference>
<dbReference type="PANTHER" id="PTHR43619">
    <property type="entry name" value="S-ADENOSYL-L-METHIONINE-DEPENDENT METHYLTRANSFERASE YKTD-RELATED"/>
    <property type="match status" value="1"/>
</dbReference>
<dbReference type="InterPro" id="IPR011610">
    <property type="entry name" value="SAM_mthyl_Trfase_ML2640-like"/>
</dbReference>
<proteinExistence type="inferred from homology"/>
<evidence type="ECO:0000256" key="4">
    <source>
        <dbReference type="ARBA" id="ARBA00022679"/>
    </source>
</evidence>
<sequence>MRKGEPSRTAFGAAALRAAHQEAAEPRIFTDPLARRILGEAELPHQTWSQPRLRLFIAVRHRFAEDSLAAAVARGTRQVVVLGAGLDTFAYRNPFDGTHVFEVDHPDTGAWKRERLAEAGIEVPDNVTYVAVDFERDSLAERLADAGFDAAQPAFFLWLGVVPYLTDEAVRGTLAVIASVPDGEVVLDYLKSVEHAPAEAHADRATLEAHVAEVGEPLQPGRDTATVHAMLRAAGFDEIEDIGRREIRERYLGLRPGEADGDAHVVRARVTGVSRP</sequence>
<evidence type="ECO:0000256" key="1">
    <source>
        <dbReference type="ARBA" id="ARBA00003907"/>
    </source>
</evidence>
<comment type="similarity">
    <text evidence="2 6">Belongs to the UPF0677 family.</text>
</comment>
<organism evidence="7 8">
    <name type="scientific">Nocardioides aquiterrae</name>
    <dbReference type="NCBI Taxonomy" id="203799"/>
    <lineage>
        <taxon>Bacteria</taxon>
        <taxon>Bacillati</taxon>
        <taxon>Actinomycetota</taxon>
        <taxon>Actinomycetes</taxon>
        <taxon>Propionibacteriales</taxon>
        <taxon>Nocardioidaceae</taxon>
        <taxon>Nocardioides</taxon>
    </lineage>
</organism>
<gene>
    <name evidence="7" type="ORF">GCM10009606_10300</name>
</gene>
<keyword evidence="4" id="KW-0808">Transferase</keyword>
<name>A0ABN1U9V4_9ACTN</name>
<dbReference type="InterPro" id="IPR007213">
    <property type="entry name" value="Ppm1/Ppm2/Tcmp"/>
</dbReference>
<dbReference type="InterPro" id="IPR029063">
    <property type="entry name" value="SAM-dependent_MTases_sf"/>
</dbReference>
<evidence type="ECO:0000313" key="8">
    <source>
        <dbReference type="Proteomes" id="UP001499979"/>
    </source>
</evidence>
<evidence type="ECO:0000313" key="7">
    <source>
        <dbReference type="EMBL" id="GAA1132130.1"/>
    </source>
</evidence>
<dbReference type="Pfam" id="PF04072">
    <property type="entry name" value="LCM"/>
    <property type="match status" value="1"/>
</dbReference>
<dbReference type="EMBL" id="BAAAJE010000002">
    <property type="protein sequence ID" value="GAA1132130.1"/>
    <property type="molecule type" value="Genomic_DNA"/>
</dbReference>
<dbReference type="GO" id="GO:0008168">
    <property type="term" value="F:methyltransferase activity"/>
    <property type="evidence" value="ECO:0007669"/>
    <property type="project" value="UniProtKB-KW"/>
</dbReference>
<dbReference type="EC" id="2.1.1.-" evidence="6"/>
<dbReference type="PANTHER" id="PTHR43619:SF2">
    <property type="entry name" value="S-ADENOSYL-L-METHIONINE-DEPENDENT METHYLTRANSFERASES SUPERFAMILY PROTEIN"/>
    <property type="match status" value="1"/>
</dbReference>
<reference evidence="7 8" key="1">
    <citation type="journal article" date="2019" name="Int. J. Syst. Evol. Microbiol.">
        <title>The Global Catalogue of Microorganisms (GCM) 10K type strain sequencing project: providing services to taxonomists for standard genome sequencing and annotation.</title>
        <authorList>
            <consortium name="The Broad Institute Genomics Platform"/>
            <consortium name="The Broad Institute Genome Sequencing Center for Infectious Disease"/>
            <person name="Wu L."/>
            <person name="Ma J."/>
        </authorList>
    </citation>
    <scope>NUCLEOTIDE SEQUENCE [LARGE SCALE GENOMIC DNA]</scope>
    <source>
        <strain evidence="7 8">JCM 11813</strain>
    </source>
</reference>
<evidence type="ECO:0000256" key="2">
    <source>
        <dbReference type="ARBA" id="ARBA00008138"/>
    </source>
</evidence>
<evidence type="ECO:0000256" key="6">
    <source>
        <dbReference type="RuleBase" id="RU362030"/>
    </source>
</evidence>
<dbReference type="GO" id="GO:0032259">
    <property type="term" value="P:methylation"/>
    <property type="evidence" value="ECO:0007669"/>
    <property type="project" value="UniProtKB-KW"/>
</dbReference>
<comment type="caution">
    <text evidence="7">The sequence shown here is derived from an EMBL/GenBank/DDBJ whole genome shotgun (WGS) entry which is preliminary data.</text>
</comment>
<keyword evidence="5 6" id="KW-0949">S-adenosyl-L-methionine</keyword>
<accession>A0ABN1U9V4</accession>
<keyword evidence="8" id="KW-1185">Reference proteome</keyword>
<comment type="function">
    <text evidence="1 6">Exhibits S-adenosyl-L-methionine-dependent methyltransferase activity.</text>
</comment>
<dbReference type="RefSeq" id="WP_343906261.1">
    <property type="nucleotide sequence ID" value="NZ_BAAAJE010000002.1"/>
</dbReference>